<accession>A0A814FYZ8</accession>
<evidence type="ECO:0000256" key="1">
    <source>
        <dbReference type="SAM" id="MobiDB-lite"/>
    </source>
</evidence>
<gene>
    <name evidence="2" type="ORF">SEV965_LOCUS10314</name>
</gene>
<dbReference type="Proteomes" id="UP000663889">
    <property type="component" value="Unassembled WGS sequence"/>
</dbReference>
<organism evidence="2 3">
    <name type="scientific">Rotaria sordida</name>
    <dbReference type="NCBI Taxonomy" id="392033"/>
    <lineage>
        <taxon>Eukaryota</taxon>
        <taxon>Metazoa</taxon>
        <taxon>Spiralia</taxon>
        <taxon>Gnathifera</taxon>
        <taxon>Rotifera</taxon>
        <taxon>Eurotatoria</taxon>
        <taxon>Bdelloidea</taxon>
        <taxon>Philodinida</taxon>
        <taxon>Philodinidae</taxon>
        <taxon>Rotaria</taxon>
    </lineage>
</organism>
<reference evidence="2" key="1">
    <citation type="submission" date="2021-02" db="EMBL/GenBank/DDBJ databases">
        <authorList>
            <person name="Nowell W R."/>
        </authorList>
    </citation>
    <scope>NUCLEOTIDE SEQUENCE</scope>
</reference>
<name>A0A814FYZ8_9BILA</name>
<feature type="compositionally biased region" description="Low complexity" evidence="1">
    <location>
        <begin position="87"/>
        <end position="115"/>
    </location>
</feature>
<sequence>MSGNNDMVSVVDDEESMIKYLREKIIGRPTIFSLGGDVPIDDHTPPIKKANSQDGLNDVVLISTSSNDTTNQVEKLTATSNIINAGRRPIPSSSPIIIPKKPPRSNASSQSSSSYTSVADHMSSFVESLVQTDEVPNSTFPTLPSTCQQLEHSAARDRISVKNKRRQPIKQKVKINNFQIAMGIT</sequence>
<evidence type="ECO:0000313" key="2">
    <source>
        <dbReference type="EMBL" id="CAF0991910.1"/>
    </source>
</evidence>
<evidence type="ECO:0000313" key="3">
    <source>
        <dbReference type="Proteomes" id="UP000663889"/>
    </source>
</evidence>
<dbReference type="AlphaFoldDB" id="A0A814FYZ8"/>
<feature type="region of interest" description="Disordered" evidence="1">
    <location>
        <begin position="85"/>
        <end position="115"/>
    </location>
</feature>
<protein>
    <submittedName>
        <fullName evidence="2">Uncharacterized protein</fullName>
    </submittedName>
</protein>
<comment type="caution">
    <text evidence="2">The sequence shown here is derived from an EMBL/GenBank/DDBJ whole genome shotgun (WGS) entry which is preliminary data.</text>
</comment>
<proteinExistence type="predicted"/>
<dbReference type="EMBL" id="CAJNOU010000419">
    <property type="protein sequence ID" value="CAF0991910.1"/>
    <property type="molecule type" value="Genomic_DNA"/>
</dbReference>